<dbReference type="AlphaFoldDB" id="A0AAE0XM77"/>
<sequence>MNSGSSGIGDLLTPKPGGSPHAWPIKYNDGSCCQLGLEGARSCQVKYGPRRGAEDNWTSSLTRVGR</sequence>
<keyword evidence="3" id="KW-1185">Reference proteome</keyword>
<organism evidence="2 3">
    <name type="scientific">Elysia crispata</name>
    <name type="common">lettuce slug</name>
    <dbReference type="NCBI Taxonomy" id="231223"/>
    <lineage>
        <taxon>Eukaryota</taxon>
        <taxon>Metazoa</taxon>
        <taxon>Spiralia</taxon>
        <taxon>Lophotrochozoa</taxon>
        <taxon>Mollusca</taxon>
        <taxon>Gastropoda</taxon>
        <taxon>Heterobranchia</taxon>
        <taxon>Euthyneura</taxon>
        <taxon>Panpulmonata</taxon>
        <taxon>Sacoglossa</taxon>
        <taxon>Placobranchoidea</taxon>
        <taxon>Plakobranchidae</taxon>
        <taxon>Elysia</taxon>
    </lineage>
</organism>
<comment type="caution">
    <text evidence="2">The sequence shown here is derived from an EMBL/GenBank/DDBJ whole genome shotgun (WGS) entry which is preliminary data.</text>
</comment>
<protein>
    <submittedName>
        <fullName evidence="2">Uncharacterized protein</fullName>
    </submittedName>
</protein>
<proteinExistence type="predicted"/>
<evidence type="ECO:0000313" key="3">
    <source>
        <dbReference type="Proteomes" id="UP001283361"/>
    </source>
</evidence>
<dbReference type="Proteomes" id="UP001283361">
    <property type="component" value="Unassembled WGS sequence"/>
</dbReference>
<dbReference type="EMBL" id="JAWDGP010008052">
    <property type="protein sequence ID" value="KAK3696248.1"/>
    <property type="molecule type" value="Genomic_DNA"/>
</dbReference>
<name>A0AAE0XM77_9GAST</name>
<evidence type="ECO:0000256" key="1">
    <source>
        <dbReference type="SAM" id="MobiDB-lite"/>
    </source>
</evidence>
<accession>A0AAE0XM77</accession>
<reference evidence="2" key="1">
    <citation type="journal article" date="2023" name="G3 (Bethesda)">
        <title>A reference genome for the long-term kleptoplast-retaining sea slug Elysia crispata morphotype clarki.</title>
        <authorList>
            <person name="Eastman K.E."/>
            <person name="Pendleton A.L."/>
            <person name="Shaikh M.A."/>
            <person name="Suttiyut T."/>
            <person name="Ogas R."/>
            <person name="Tomko P."/>
            <person name="Gavelis G."/>
            <person name="Widhalm J.R."/>
            <person name="Wisecaver J.H."/>
        </authorList>
    </citation>
    <scope>NUCLEOTIDE SEQUENCE</scope>
    <source>
        <strain evidence="2">ECLA1</strain>
    </source>
</reference>
<evidence type="ECO:0000313" key="2">
    <source>
        <dbReference type="EMBL" id="KAK3696248.1"/>
    </source>
</evidence>
<feature type="region of interest" description="Disordered" evidence="1">
    <location>
        <begin position="1"/>
        <end position="22"/>
    </location>
</feature>
<gene>
    <name evidence="2" type="ORF">RRG08_027691</name>
</gene>